<evidence type="ECO:0000259" key="1">
    <source>
        <dbReference type="PROSITE" id="PS50846"/>
    </source>
</evidence>
<dbReference type="RefSeq" id="WP_062486910.1">
    <property type="nucleotide sequence ID" value="NZ_LN885086.1"/>
</dbReference>
<dbReference type="STRING" id="1715989.NITINOP_2974"/>
<name>A0A0S4KXJ4_9BACT</name>
<dbReference type="PRINTS" id="PR00946">
    <property type="entry name" value="HGSCAVENGER"/>
</dbReference>
<dbReference type="GO" id="GO:0046872">
    <property type="term" value="F:metal ion binding"/>
    <property type="evidence" value="ECO:0007669"/>
    <property type="project" value="InterPro"/>
</dbReference>
<evidence type="ECO:0000313" key="2">
    <source>
        <dbReference type="EMBL" id="CUQ67946.1"/>
    </source>
</evidence>
<dbReference type="AlphaFoldDB" id="A0A0S4KXJ4"/>
<dbReference type="InterPro" id="IPR036163">
    <property type="entry name" value="HMA_dom_sf"/>
</dbReference>
<proteinExistence type="predicted"/>
<dbReference type="Gene3D" id="3.30.70.100">
    <property type="match status" value="1"/>
</dbReference>
<dbReference type="KEGG" id="nio:NITINOP_2974"/>
<dbReference type="Proteomes" id="UP000066284">
    <property type="component" value="Chromosome 1"/>
</dbReference>
<keyword evidence="3" id="KW-1185">Reference proteome</keyword>
<protein>
    <submittedName>
        <fullName evidence="2">Mercuric transport protein periplasmic component</fullName>
    </submittedName>
</protein>
<dbReference type="EMBL" id="LN885086">
    <property type="protein sequence ID" value="CUQ67946.1"/>
    <property type="molecule type" value="Genomic_DNA"/>
</dbReference>
<evidence type="ECO:0000313" key="3">
    <source>
        <dbReference type="Proteomes" id="UP000066284"/>
    </source>
</evidence>
<gene>
    <name evidence="2" type="primary">merP</name>
    <name evidence="2" type="ORF">NITINOP_2974</name>
</gene>
<organism evidence="2 3">
    <name type="scientific">Candidatus Nitrospira inopinata</name>
    <dbReference type="NCBI Taxonomy" id="1715989"/>
    <lineage>
        <taxon>Bacteria</taxon>
        <taxon>Pseudomonadati</taxon>
        <taxon>Nitrospirota</taxon>
        <taxon>Nitrospiria</taxon>
        <taxon>Nitrospirales</taxon>
        <taxon>Nitrospiraceae</taxon>
        <taxon>Nitrospira</taxon>
    </lineage>
</organism>
<dbReference type="SUPFAM" id="SSF55008">
    <property type="entry name" value="HMA, heavy metal-associated domain"/>
    <property type="match status" value="1"/>
</dbReference>
<accession>A0A0S4KXJ4</accession>
<reference evidence="3" key="1">
    <citation type="submission" date="2015-09" db="EMBL/GenBank/DDBJ databases">
        <authorList>
            <person name="Daims H."/>
        </authorList>
    </citation>
    <scope>NUCLEOTIDE SEQUENCE [LARGE SCALE GENOMIC DNA]</scope>
</reference>
<dbReference type="PROSITE" id="PS50846">
    <property type="entry name" value="HMA_2"/>
    <property type="match status" value="1"/>
</dbReference>
<dbReference type="CDD" id="cd00371">
    <property type="entry name" value="HMA"/>
    <property type="match status" value="1"/>
</dbReference>
<dbReference type="InterPro" id="IPR006121">
    <property type="entry name" value="HMA_dom"/>
</dbReference>
<sequence length="117" mass="12434">MWRLVHTMIVIGVVTVSLAGFQGLVAGGQSQQTVTLQIDGMTCGGCVKDVKAALAKVPGVSEVGLSTGKKWIVFPDYSDAHASVTFDPQKTNVDTLMRAVEAAGNPLSKYRAQLRDK</sequence>
<dbReference type="Pfam" id="PF00403">
    <property type="entry name" value="HMA"/>
    <property type="match status" value="1"/>
</dbReference>
<feature type="domain" description="HMA" evidence="1">
    <location>
        <begin position="32"/>
        <end position="108"/>
    </location>
</feature>
<dbReference type="InterPro" id="IPR001802">
    <property type="entry name" value="MerP/CopZ"/>
</dbReference>